<name>A0A1N6H7Z3_9RHOB</name>
<dbReference type="AlphaFoldDB" id="A0A1N6H7Z3"/>
<comment type="subcellular location">
    <subcellularLocation>
        <location evidence="1 9">Cell inner membrane</location>
        <topology evidence="1 9">Single-pass membrane protein</topology>
    </subcellularLocation>
</comment>
<dbReference type="Pfam" id="PF26002">
    <property type="entry name" value="Beta-barrel_AprE"/>
    <property type="match status" value="1"/>
</dbReference>
<evidence type="ECO:0000256" key="3">
    <source>
        <dbReference type="ARBA" id="ARBA00022448"/>
    </source>
</evidence>
<dbReference type="InterPro" id="IPR010129">
    <property type="entry name" value="T1SS_HlyD"/>
</dbReference>
<dbReference type="GO" id="GO:0005886">
    <property type="term" value="C:plasma membrane"/>
    <property type="evidence" value="ECO:0007669"/>
    <property type="project" value="UniProtKB-SubCell"/>
</dbReference>
<evidence type="ECO:0000256" key="8">
    <source>
        <dbReference type="ARBA" id="ARBA00023136"/>
    </source>
</evidence>
<dbReference type="PRINTS" id="PR01490">
    <property type="entry name" value="RTXTOXIND"/>
</dbReference>
<evidence type="ECO:0000259" key="10">
    <source>
        <dbReference type="Pfam" id="PF25994"/>
    </source>
</evidence>
<evidence type="ECO:0000313" key="12">
    <source>
        <dbReference type="EMBL" id="SIO15904.1"/>
    </source>
</evidence>
<evidence type="ECO:0000256" key="2">
    <source>
        <dbReference type="ARBA" id="ARBA00009477"/>
    </source>
</evidence>
<reference evidence="13" key="1">
    <citation type="submission" date="2016-11" db="EMBL/GenBank/DDBJ databases">
        <authorList>
            <person name="Varghese N."/>
            <person name="Submissions S."/>
        </authorList>
    </citation>
    <scope>NUCLEOTIDE SEQUENCE [LARGE SCALE GENOMIC DNA]</scope>
    <source>
        <strain evidence="13">DSM 29440</strain>
    </source>
</reference>
<keyword evidence="3 9" id="KW-0813">Transport</keyword>
<evidence type="ECO:0000256" key="9">
    <source>
        <dbReference type="RuleBase" id="RU365093"/>
    </source>
</evidence>
<feature type="domain" description="AprE-like long alpha-helical hairpin" evidence="10">
    <location>
        <begin position="86"/>
        <end position="272"/>
    </location>
</feature>
<dbReference type="Pfam" id="PF25994">
    <property type="entry name" value="HH_AprE"/>
    <property type="match status" value="1"/>
</dbReference>
<gene>
    <name evidence="12" type="ORF">SAMN05444002_3157</name>
</gene>
<keyword evidence="5 9" id="KW-0997">Cell inner membrane</keyword>
<protein>
    <recommendedName>
        <fullName evidence="9">Membrane fusion protein (MFP) family protein</fullName>
    </recommendedName>
</protein>
<organism evidence="12 13">
    <name type="scientific">Vannielia litorea</name>
    <dbReference type="NCBI Taxonomy" id="1217970"/>
    <lineage>
        <taxon>Bacteria</taxon>
        <taxon>Pseudomonadati</taxon>
        <taxon>Pseudomonadota</taxon>
        <taxon>Alphaproteobacteria</taxon>
        <taxon>Rhodobacterales</taxon>
        <taxon>Paracoccaceae</taxon>
        <taxon>Vannielia</taxon>
    </lineage>
</organism>
<dbReference type="Gene3D" id="2.40.50.100">
    <property type="match status" value="1"/>
</dbReference>
<dbReference type="PANTHER" id="PTHR30386:SF17">
    <property type="entry name" value="ALKALINE PROTEASE SECRETION PROTEIN APRE"/>
    <property type="match status" value="1"/>
</dbReference>
<sequence length="429" mass="46976">MTASATRPLALGYGACLLLVVGLGAWGSMARISGAVVAAGKVEVEQNRRVVQHPDGGVVAEVRVLEGTRVAAGEVLVRLDPSEITSELAIVENRLFEFSARAARLRAERDGAPHPVFDAALTEKARVRPEVADLMQGQVRLFEARSETLAQEAGQLARQKTQIASQIRGLEAQTRSFARQLALVERGLEQQRDLLARGLVNSDKVLALELDEAQLSGEIGRLSALRAEAEERMTALDIDVLRLSVTRREQAIAQLRDITAQEAELLERRLALNRRLARLDIRAPVSGAVYGLTVNTPRSVLRPADAVLYLVPQDKPPVIAARILPIHIDQVHVGQPVVLRFPGFDSRSTPGLEGRVARLSADAFTDERTQASYYRAEIHLAPGEAHKLGGKAIVPGMPVECFIRTEDRTPLAYLTQPLADYFRRAFRES</sequence>
<dbReference type="Gene3D" id="2.40.30.170">
    <property type="match status" value="1"/>
</dbReference>
<keyword evidence="4 9" id="KW-1003">Cell membrane</keyword>
<keyword evidence="6" id="KW-0812">Transmembrane</keyword>
<keyword evidence="8" id="KW-0472">Membrane</keyword>
<dbReference type="NCBIfam" id="TIGR01843">
    <property type="entry name" value="type_I_hlyD"/>
    <property type="match status" value="1"/>
</dbReference>
<keyword evidence="7" id="KW-1133">Transmembrane helix</keyword>
<dbReference type="PANTHER" id="PTHR30386">
    <property type="entry name" value="MEMBRANE FUSION SUBUNIT OF EMRAB-TOLC MULTIDRUG EFFLUX PUMP"/>
    <property type="match status" value="1"/>
</dbReference>
<proteinExistence type="inferred from homology"/>
<dbReference type="STRING" id="1217970.SAMN05444002_3157"/>
<evidence type="ECO:0000256" key="4">
    <source>
        <dbReference type="ARBA" id="ARBA00022475"/>
    </source>
</evidence>
<dbReference type="InterPro" id="IPR058982">
    <property type="entry name" value="Beta-barrel_AprE"/>
</dbReference>
<evidence type="ECO:0000256" key="5">
    <source>
        <dbReference type="ARBA" id="ARBA00022519"/>
    </source>
</evidence>
<dbReference type="InterPro" id="IPR050739">
    <property type="entry name" value="MFP"/>
</dbReference>
<dbReference type="InterPro" id="IPR058781">
    <property type="entry name" value="HH_AprE-like"/>
</dbReference>
<evidence type="ECO:0000256" key="7">
    <source>
        <dbReference type="ARBA" id="ARBA00022989"/>
    </source>
</evidence>
<comment type="similarity">
    <text evidence="2 9">Belongs to the membrane fusion protein (MFP) (TC 8.A.1) family.</text>
</comment>
<keyword evidence="13" id="KW-1185">Reference proteome</keyword>
<accession>A0A1N6H7Z3</accession>
<feature type="domain" description="AprE-like beta-barrel" evidence="11">
    <location>
        <begin position="318"/>
        <end position="406"/>
    </location>
</feature>
<dbReference type="EMBL" id="FSRL01000001">
    <property type="protein sequence ID" value="SIO15904.1"/>
    <property type="molecule type" value="Genomic_DNA"/>
</dbReference>
<evidence type="ECO:0000313" key="13">
    <source>
        <dbReference type="Proteomes" id="UP000184932"/>
    </source>
</evidence>
<dbReference type="OrthoDB" id="9810980at2"/>
<dbReference type="RefSeq" id="WP_074257091.1">
    <property type="nucleotide sequence ID" value="NZ_FSRL01000001.1"/>
</dbReference>
<dbReference type="Proteomes" id="UP000184932">
    <property type="component" value="Unassembled WGS sequence"/>
</dbReference>
<evidence type="ECO:0000259" key="11">
    <source>
        <dbReference type="Pfam" id="PF26002"/>
    </source>
</evidence>
<evidence type="ECO:0000256" key="6">
    <source>
        <dbReference type="ARBA" id="ARBA00022692"/>
    </source>
</evidence>
<dbReference type="GO" id="GO:0015031">
    <property type="term" value="P:protein transport"/>
    <property type="evidence" value="ECO:0007669"/>
    <property type="project" value="InterPro"/>
</dbReference>
<evidence type="ECO:0000256" key="1">
    <source>
        <dbReference type="ARBA" id="ARBA00004377"/>
    </source>
</evidence>